<dbReference type="AlphaFoldDB" id="A0A4Q2EH98"/>
<feature type="transmembrane region" description="Helical" evidence="2">
    <location>
        <begin position="36"/>
        <end position="59"/>
    </location>
</feature>
<comment type="caution">
    <text evidence="3">The sequence shown here is derived from an EMBL/GenBank/DDBJ whole genome shotgun (WGS) entry which is preliminary data.</text>
</comment>
<evidence type="ECO:0000256" key="2">
    <source>
        <dbReference type="SAM" id="Phobius"/>
    </source>
</evidence>
<sequence length="160" mass="17516">MWVQIVVILVVLWVLWFVARQPPSTISALKKVGIVALMIAMIVSVLIPQVTTAAANAIGIGRGADLLLYGLTVAFVVYALTQYTRAQANRRVMYQLGRRLALLDAAERYRGRLCHTSTTSPEAGSSEETHRSIAPISTSDEREGDHPCISTSDEREGDHP</sequence>
<reference evidence="3 4" key="1">
    <citation type="submission" date="2018-01" db="EMBL/GenBank/DDBJ databases">
        <title>Lactibacter flavus gen. nov., sp. nov., a novel bacterium of the family Propionibacteriaceae isolated from raw milk and dairy products.</title>
        <authorList>
            <person name="Wenning M."/>
            <person name="Breitenwieser F."/>
            <person name="Huptas C."/>
            <person name="von Neubeck M."/>
            <person name="Busse H.-J."/>
            <person name="Scherer S."/>
        </authorList>
    </citation>
    <scope>NUCLEOTIDE SEQUENCE [LARGE SCALE GENOMIC DNA]</scope>
    <source>
        <strain evidence="3 4">VG341</strain>
    </source>
</reference>
<proteinExistence type="predicted"/>
<dbReference type="RefSeq" id="WP_129457838.1">
    <property type="nucleotide sequence ID" value="NZ_PPCV01000002.1"/>
</dbReference>
<keyword evidence="2" id="KW-0812">Transmembrane</keyword>
<dbReference type="OrthoDB" id="8904808at2"/>
<keyword evidence="2" id="KW-0472">Membrane</keyword>
<dbReference type="Proteomes" id="UP000290624">
    <property type="component" value="Unassembled WGS sequence"/>
</dbReference>
<evidence type="ECO:0008006" key="5">
    <source>
        <dbReference type="Google" id="ProtNLM"/>
    </source>
</evidence>
<dbReference type="EMBL" id="PPCV01000002">
    <property type="protein sequence ID" value="RXW32937.1"/>
    <property type="molecule type" value="Genomic_DNA"/>
</dbReference>
<dbReference type="Pfam" id="PF10066">
    <property type="entry name" value="DUF2304"/>
    <property type="match status" value="1"/>
</dbReference>
<evidence type="ECO:0000313" key="3">
    <source>
        <dbReference type="EMBL" id="RXW32937.1"/>
    </source>
</evidence>
<dbReference type="InterPro" id="IPR019277">
    <property type="entry name" value="DUF2304"/>
</dbReference>
<protein>
    <recommendedName>
        <fullName evidence="5">DUF2304 domain-containing protein</fullName>
    </recommendedName>
</protein>
<accession>A0A4Q2EH98</accession>
<keyword evidence="4" id="KW-1185">Reference proteome</keyword>
<organism evidence="3 4">
    <name type="scientific">Propioniciclava flava</name>
    <dbReference type="NCBI Taxonomy" id="2072026"/>
    <lineage>
        <taxon>Bacteria</taxon>
        <taxon>Bacillati</taxon>
        <taxon>Actinomycetota</taxon>
        <taxon>Actinomycetes</taxon>
        <taxon>Propionibacteriales</taxon>
        <taxon>Propionibacteriaceae</taxon>
        <taxon>Propioniciclava</taxon>
    </lineage>
</organism>
<feature type="compositionally biased region" description="Basic and acidic residues" evidence="1">
    <location>
        <begin position="139"/>
        <end position="160"/>
    </location>
</feature>
<gene>
    <name evidence="3" type="ORF">C1706_03405</name>
</gene>
<feature type="transmembrane region" description="Helical" evidence="2">
    <location>
        <begin position="66"/>
        <end position="83"/>
    </location>
</feature>
<name>A0A4Q2EH98_9ACTN</name>
<evidence type="ECO:0000256" key="1">
    <source>
        <dbReference type="SAM" id="MobiDB-lite"/>
    </source>
</evidence>
<evidence type="ECO:0000313" key="4">
    <source>
        <dbReference type="Proteomes" id="UP000290624"/>
    </source>
</evidence>
<feature type="region of interest" description="Disordered" evidence="1">
    <location>
        <begin position="114"/>
        <end position="160"/>
    </location>
</feature>
<keyword evidence="2" id="KW-1133">Transmembrane helix</keyword>